<dbReference type="RefSeq" id="WP_329409255.1">
    <property type="nucleotide sequence ID" value="NZ_CP109441.1"/>
</dbReference>
<dbReference type="EMBL" id="CP109441">
    <property type="protein sequence ID" value="WUV45759.1"/>
    <property type="molecule type" value="Genomic_DNA"/>
</dbReference>
<dbReference type="InterPro" id="IPR036170">
    <property type="entry name" value="YezG-like_sf"/>
</dbReference>
<reference evidence="1" key="1">
    <citation type="submission" date="2022-10" db="EMBL/GenBank/DDBJ databases">
        <title>The complete genomes of actinobacterial strains from the NBC collection.</title>
        <authorList>
            <person name="Joergensen T.S."/>
            <person name="Alvarez Arevalo M."/>
            <person name="Sterndorff E.B."/>
            <person name="Faurdal D."/>
            <person name="Vuksanovic O."/>
            <person name="Mourched A.-S."/>
            <person name="Charusanti P."/>
            <person name="Shaw S."/>
            <person name="Blin K."/>
            <person name="Weber T."/>
        </authorList>
    </citation>
    <scope>NUCLEOTIDE SEQUENCE</scope>
    <source>
        <strain evidence="1">NBC_01482</strain>
    </source>
</reference>
<proteinExistence type="predicted"/>
<gene>
    <name evidence="1" type="ORF">OG563_42875</name>
</gene>
<name>A0ABZ1YR68_9NOCA</name>
<protein>
    <submittedName>
        <fullName evidence="1">Uncharacterized protein</fullName>
    </submittedName>
</protein>
<evidence type="ECO:0000313" key="1">
    <source>
        <dbReference type="EMBL" id="WUV45759.1"/>
    </source>
</evidence>
<keyword evidence="2" id="KW-1185">Reference proteome</keyword>
<evidence type="ECO:0000313" key="2">
    <source>
        <dbReference type="Proteomes" id="UP001432062"/>
    </source>
</evidence>
<dbReference type="Proteomes" id="UP001432062">
    <property type="component" value="Chromosome"/>
</dbReference>
<accession>A0ABZ1YR68</accession>
<dbReference type="SUPFAM" id="SSF160424">
    <property type="entry name" value="BH3703-like"/>
    <property type="match status" value="1"/>
</dbReference>
<sequence>MTEMSIDTTIDQRLVDELTAHGPTGWRRLDAVFAMTVVTEAADLVYSVASQRMSVRAPEAVLTLVRRLRTGAAAMPQGPWWRMLLIMNNSGEMDVTYDYGAEPFPPEQLFAPEAYRADLAAFPRDKLPVWLGAYLGHEDRQQRTVQQAAAGARADWDGQVWATLAEHEFPPLPMLLARWTTIAAAFVAARSDWGPRMLPSAGVFEGDARSGSTVHVLPGDRAVLSGGVWNAPSLDAVYNGGEPMPKLFAGAPDWVANPVLNPRAAAGLLSFCYWWEAGHWYRGQSPSARECAEAVPGVWSADSVSAIIAGLAAAPGSDISAAATALVSSAEAGRVTREDLAAVFGDNERHDIDGALYQYSIMGLAPAPPRRMPERLAIARVRDYIIGNRYDTTGYPLSELVAHRISAGWMVHVPVPEGEISIGRAIFYIADDGVVEQSSSSVPPAKFVVGFEERFSERRQSAL</sequence>
<organism evidence="1 2">
    <name type="scientific">Nocardia vinacea</name>
    <dbReference type="NCBI Taxonomy" id="96468"/>
    <lineage>
        <taxon>Bacteria</taxon>
        <taxon>Bacillati</taxon>
        <taxon>Actinomycetota</taxon>
        <taxon>Actinomycetes</taxon>
        <taxon>Mycobacteriales</taxon>
        <taxon>Nocardiaceae</taxon>
        <taxon>Nocardia</taxon>
    </lineage>
</organism>